<keyword evidence="1" id="KW-0808">Transferase</keyword>
<comment type="caution">
    <text evidence="1">The sequence shown here is derived from an EMBL/GenBank/DDBJ whole genome shotgun (WGS) entry which is preliminary data.</text>
</comment>
<protein>
    <submittedName>
        <fullName evidence="1">Putative histone-lysine N-methyltransferase 2C isoform X10</fullName>
    </submittedName>
</protein>
<dbReference type="OrthoDB" id="308383at2759"/>
<keyword evidence="1" id="KW-0489">Methyltransferase</keyword>
<keyword evidence="2" id="KW-1185">Reference proteome</keyword>
<dbReference type="EMBL" id="MRZV01001220">
    <property type="protein sequence ID" value="PIK39612.1"/>
    <property type="molecule type" value="Genomic_DNA"/>
</dbReference>
<organism evidence="1 2">
    <name type="scientific">Stichopus japonicus</name>
    <name type="common">Sea cucumber</name>
    <dbReference type="NCBI Taxonomy" id="307972"/>
    <lineage>
        <taxon>Eukaryota</taxon>
        <taxon>Metazoa</taxon>
        <taxon>Echinodermata</taxon>
        <taxon>Eleutherozoa</taxon>
        <taxon>Echinozoa</taxon>
        <taxon>Holothuroidea</taxon>
        <taxon>Aspidochirotacea</taxon>
        <taxon>Aspidochirotida</taxon>
        <taxon>Stichopodidae</taxon>
        <taxon>Apostichopus</taxon>
    </lineage>
</organism>
<dbReference type="Proteomes" id="UP000230750">
    <property type="component" value="Unassembled WGS sequence"/>
</dbReference>
<evidence type="ECO:0000313" key="1">
    <source>
        <dbReference type="EMBL" id="PIK39612.1"/>
    </source>
</evidence>
<gene>
    <name evidence="1" type="ORF">BSL78_23544</name>
</gene>
<evidence type="ECO:0000313" key="2">
    <source>
        <dbReference type="Proteomes" id="UP000230750"/>
    </source>
</evidence>
<sequence>MDAKDVKELEAVTQRHSQFQKHLDNARKQFRQHSILAQEFKMKQQQANPASTFPHGMSMRAPSMLVQGLPGRRGVAQQMIGHHPMMQLGPGNFPVNQQDMDFNPQGMIPMDPRGRIHMNGQQIMMNNQMAMRHPGPHQMPRMGTPPQPNMVQPGHVSPMMAPNQPMLPPQHSPLVHASQGNVVLQSQQSPMIPLQSHMVNHHHL</sequence>
<name>A0A2G8JV35_STIJA</name>
<dbReference type="AlphaFoldDB" id="A0A2G8JV35"/>
<dbReference type="GO" id="GO:0032259">
    <property type="term" value="P:methylation"/>
    <property type="evidence" value="ECO:0007669"/>
    <property type="project" value="UniProtKB-KW"/>
</dbReference>
<dbReference type="GO" id="GO:0008168">
    <property type="term" value="F:methyltransferase activity"/>
    <property type="evidence" value="ECO:0007669"/>
    <property type="project" value="UniProtKB-KW"/>
</dbReference>
<proteinExistence type="predicted"/>
<accession>A0A2G8JV35</accession>
<reference evidence="1 2" key="1">
    <citation type="journal article" date="2017" name="PLoS Biol.">
        <title>The sea cucumber genome provides insights into morphological evolution and visceral regeneration.</title>
        <authorList>
            <person name="Zhang X."/>
            <person name="Sun L."/>
            <person name="Yuan J."/>
            <person name="Sun Y."/>
            <person name="Gao Y."/>
            <person name="Zhang L."/>
            <person name="Li S."/>
            <person name="Dai H."/>
            <person name="Hamel J.F."/>
            <person name="Liu C."/>
            <person name="Yu Y."/>
            <person name="Liu S."/>
            <person name="Lin W."/>
            <person name="Guo K."/>
            <person name="Jin S."/>
            <person name="Xu P."/>
            <person name="Storey K.B."/>
            <person name="Huan P."/>
            <person name="Zhang T."/>
            <person name="Zhou Y."/>
            <person name="Zhang J."/>
            <person name="Lin C."/>
            <person name="Li X."/>
            <person name="Xing L."/>
            <person name="Huo D."/>
            <person name="Sun M."/>
            <person name="Wang L."/>
            <person name="Mercier A."/>
            <person name="Li F."/>
            <person name="Yang H."/>
            <person name="Xiang J."/>
        </authorList>
    </citation>
    <scope>NUCLEOTIDE SEQUENCE [LARGE SCALE GENOMIC DNA]</scope>
    <source>
        <strain evidence="1">Shaxun</strain>
        <tissue evidence="1">Muscle</tissue>
    </source>
</reference>